<dbReference type="InterPro" id="IPR025161">
    <property type="entry name" value="IS402-like_dom"/>
</dbReference>
<comment type="caution">
    <text evidence="3">The sequence shown here is derived from an EMBL/GenBank/DDBJ whole genome shotgun (WGS) entry which is preliminary data.</text>
</comment>
<feature type="domain" description="Insertion element IS402-like" evidence="2">
    <location>
        <begin position="7"/>
        <end position="81"/>
    </location>
</feature>
<feature type="region of interest" description="Disordered" evidence="1">
    <location>
        <begin position="103"/>
        <end position="197"/>
    </location>
</feature>
<proteinExistence type="predicted"/>
<dbReference type="EMBL" id="JAEUXJ010000020">
    <property type="protein sequence ID" value="MBL6458821.1"/>
    <property type="molecule type" value="Genomic_DNA"/>
</dbReference>
<reference evidence="3 4" key="1">
    <citation type="submission" date="2021-01" db="EMBL/GenBank/DDBJ databases">
        <title>Belnapia mucosa sp. nov. and Belnapia arida sp. nov., isolated from the Tabernas Desert (Almeria, Spain).</title>
        <authorList>
            <person name="Molina-Menor E."/>
            <person name="Vidal-Verdu A."/>
            <person name="Calonge A."/>
            <person name="Satari L."/>
            <person name="Pereto Magraner J."/>
            <person name="Porcar Miralles M."/>
        </authorList>
    </citation>
    <scope>NUCLEOTIDE SEQUENCE [LARGE SCALE GENOMIC DNA]</scope>
    <source>
        <strain evidence="3 4">T6</strain>
    </source>
</reference>
<feature type="compositionally biased region" description="Polar residues" evidence="1">
    <location>
        <begin position="125"/>
        <end position="135"/>
    </location>
</feature>
<sequence length="508" mass="55774">MAKHPIPDALWQELEVVLSPKPPEPRRGRPRVSDRVALTAVLFVLRTGAAWEDVPAELGCCGMTCWRRLQAWQLLGVWPRMKALLSQKLPGANRFDWRRASVGTRAKPSFSPRSPNEKPGPAFSDEQQVSSNTADHWTASAAIGSPSTADPNATPIPLWEPLVPPKRKNTANEDSVFVRSAGSSRPRRRHAFPPPTAGQGAVPYFELINAADLSELAATAGLRLVAPRSTHERFSRDLNWHFTQFALWSCNQHRDSAPRQKSEWSAGVATEARALLKGMGWATDIELEDPRQFADALSHLGAGLHSLQRDPSQPAFSRIFDDRAPELWLKAKRTKSHDDAVSALWTLLANNLRSSLVALILIADRATQEWAAAVQLGGRTRDAALHELFTRLSQVYRSLFAQVPTLASVNPPLGNERQTIPGGPSVEWHIALIRLVADRAQGLLAKYSATEGAEALAPEAVTGLRHLIALAKWSDGVRQGRPTGSRDGVAHHIRQANVARAARERSGR</sequence>
<accession>A0ABS1VAX2</accession>
<gene>
    <name evidence="3" type="ORF">JMJ55_26165</name>
</gene>
<dbReference type="Pfam" id="PF13340">
    <property type="entry name" value="DUF4096"/>
    <property type="match status" value="1"/>
</dbReference>
<dbReference type="PANTHER" id="PTHR46637">
    <property type="entry name" value="TIS1421-TRANSPOSASE PROTEIN A"/>
    <property type="match status" value="1"/>
</dbReference>
<name>A0ABS1VAX2_9PROT</name>
<evidence type="ECO:0000256" key="1">
    <source>
        <dbReference type="SAM" id="MobiDB-lite"/>
    </source>
</evidence>
<dbReference type="InterPro" id="IPR052909">
    <property type="entry name" value="Transposase_6_like"/>
</dbReference>
<dbReference type="PANTHER" id="PTHR46637:SF1">
    <property type="entry name" value="BLL5188 PROTEIN"/>
    <property type="match status" value="1"/>
</dbReference>
<evidence type="ECO:0000313" key="3">
    <source>
        <dbReference type="EMBL" id="MBL6458821.1"/>
    </source>
</evidence>
<keyword evidence="4" id="KW-1185">Reference proteome</keyword>
<protein>
    <submittedName>
        <fullName evidence="3">Transposase</fullName>
    </submittedName>
</protein>
<organism evidence="3 4">
    <name type="scientific">Belnapia mucosa</name>
    <dbReference type="NCBI Taxonomy" id="2804532"/>
    <lineage>
        <taxon>Bacteria</taxon>
        <taxon>Pseudomonadati</taxon>
        <taxon>Pseudomonadota</taxon>
        <taxon>Alphaproteobacteria</taxon>
        <taxon>Acetobacterales</taxon>
        <taxon>Roseomonadaceae</taxon>
        <taxon>Belnapia</taxon>
    </lineage>
</organism>
<evidence type="ECO:0000259" key="2">
    <source>
        <dbReference type="Pfam" id="PF13340"/>
    </source>
</evidence>
<evidence type="ECO:0000313" key="4">
    <source>
        <dbReference type="Proteomes" id="UP000606490"/>
    </source>
</evidence>
<dbReference type="Proteomes" id="UP000606490">
    <property type="component" value="Unassembled WGS sequence"/>
</dbReference>